<keyword evidence="6 8" id="KW-1133">Transmembrane helix</keyword>
<sequence>MIWIILAVGLILRLISLNQSLWLDEAINVVASRDFSFWGMITQYAPADFHPPGWFVILWTWGKLFGYSEISVRLPSVIFGVITIYITYLLGRKLVSKELGLVAALLLSINPLHIYYSQEARMYALAALAVAVNVLLLVKIIKGEKVNLFFLIISNLFVLLSDYIAYFIFPAQFIFLLFLKKGEIIKRWVVALLSALALGVFWLPIFLAQLNIGTVASANLPTWKFVAGGFDFKTIPLTFVKFIIGRISLADKVTYTAVLLPVGSLFAYLLWRGQNKLGDFRRSLLIAWGVIPIVLASIISIAVPVYSYFRVLFIVPAFIILIASGILSFKKFRYGFLTVVVLIELFCTLVYLLNPVYQREDWKGLVSNLQSLQPSVVLFESSGTLPPFDYYAKGSLNAKGALRDFPAKDKSSVSDLGSLLKGKNKVYLVDYLVQISDPQRLVAKELDDLGYQEKDIKNFNGVGFVYYYEKSD</sequence>
<feature type="transmembrane region" description="Helical" evidence="8">
    <location>
        <begin position="283"/>
        <end position="302"/>
    </location>
</feature>
<dbReference type="AlphaFoldDB" id="A0A1F5JKC2"/>
<organism evidence="10 11">
    <name type="scientific">Candidatus Daviesbacteria bacterium RIFCSPHIGHO2_01_FULL_40_11</name>
    <dbReference type="NCBI Taxonomy" id="1797762"/>
    <lineage>
        <taxon>Bacteria</taxon>
        <taxon>Candidatus Daviesiibacteriota</taxon>
    </lineage>
</organism>
<evidence type="ECO:0000259" key="9">
    <source>
        <dbReference type="Pfam" id="PF13231"/>
    </source>
</evidence>
<dbReference type="GO" id="GO:0016763">
    <property type="term" value="F:pentosyltransferase activity"/>
    <property type="evidence" value="ECO:0007669"/>
    <property type="project" value="TreeGrafter"/>
</dbReference>
<feature type="transmembrane region" description="Helical" evidence="8">
    <location>
        <begin position="308"/>
        <end position="327"/>
    </location>
</feature>
<evidence type="ECO:0000256" key="1">
    <source>
        <dbReference type="ARBA" id="ARBA00004651"/>
    </source>
</evidence>
<dbReference type="GO" id="GO:0005886">
    <property type="term" value="C:plasma membrane"/>
    <property type="evidence" value="ECO:0007669"/>
    <property type="project" value="UniProtKB-SubCell"/>
</dbReference>
<feature type="transmembrane region" description="Helical" evidence="8">
    <location>
        <begin position="70"/>
        <end position="91"/>
    </location>
</feature>
<dbReference type="InterPro" id="IPR050297">
    <property type="entry name" value="LipidA_mod_glycosyltrf_83"/>
</dbReference>
<feature type="transmembrane region" description="Helical" evidence="8">
    <location>
        <begin position="253"/>
        <end position="271"/>
    </location>
</feature>
<evidence type="ECO:0000256" key="7">
    <source>
        <dbReference type="ARBA" id="ARBA00023136"/>
    </source>
</evidence>
<reference evidence="10 11" key="1">
    <citation type="journal article" date="2016" name="Nat. Commun.">
        <title>Thousands of microbial genomes shed light on interconnected biogeochemical processes in an aquifer system.</title>
        <authorList>
            <person name="Anantharaman K."/>
            <person name="Brown C.T."/>
            <person name="Hug L.A."/>
            <person name="Sharon I."/>
            <person name="Castelle C.J."/>
            <person name="Probst A.J."/>
            <person name="Thomas B.C."/>
            <person name="Singh A."/>
            <person name="Wilkins M.J."/>
            <person name="Karaoz U."/>
            <person name="Brodie E.L."/>
            <person name="Williams K.H."/>
            <person name="Hubbard S.S."/>
            <person name="Banfield J.F."/>
        </authorList>
    </citation>
    <scope>NUCLEOTIDE SEQUENCE [LARGE SCALE GENOMIC DNA]</scope>
</reference>
<keyword evidence="2" id="KW-1003">Cell membrane</keyword>
<feature type="transmembrane region" description="Helical" evidence="8">
    <location>
        <begin position="148"/>
        <end position="169"/>
    </location>
</feature>
<evidence type="ECO:0000256" key="2">
    <source>
        <dbReference type="ARBA" id="ARBA00022475"/>
    </source>
</evidence>
<keyword evidence="4" id="KW-0808">Transferase</keyword>
<comment type="subcellular location">
    <subcellularLocation>
        <location evidence="1">Cell membrane</location>
        <topology evidence="1">Multi-pass membrane protein</topology>
    </subcellularLocation>
</comment>
<dbReference type="Pfam" id="PF13231">
    <property type="entry name" value="PMT_2"/>
    <property type="match status" value="1"/>
</dbReference>
<evidence type="ECO:0000313" key="11">
    <source>
        <dbReference type="Proteomes" id="UP000177555"/>
    </source>
</evidence>
<proteinExistence type="predicted"/>
<feature type="domain" description="Glycosyltransferase RgtA/B/C/D-like" evidence="9">
    <location>
        <begin position="50"/>
        <end position="201"/>
    </location>
</feature>
<keyword evidence="5 8" id="KW-0812">Transmembrane</keyword>
<keyword evidence="7 8" id="KW-0472">Membrane</keyword>
<dbReference type="InterPro" id="IPR038731">
    <property type="entry name" value="RgtA/B/C-like"/>
</dbReference>
<dbReference type="GO" id="GO:0009103">
    <property type="term" value="P:lipopolysaccharide biosynthetic process"/>
    <property type="evidence" value="ECO:0007669"/>
    <property type="project" value="UniProtKB-ARBA"/>
</dbReference>
<evidence type="ECO:0000256" key="8">
    <source>
        <dbReference type="SAM" id="Phobius"/>
    </source>
</evidence>
<accession>A0A1F5JKC2</accession>
<comment type="caution">
    <text evidence="10">The sequence shown here is derived from an EMBL/GenBank/DDBJ whole genome shotgun (WGS) entry which is preliminary data.</text>
</comment>
<dbReference type="EMBL" id="MFCP01000012">
    <property type="protein sequence ID" value="OGE29008.1"/>
    <property type="molecule type" value="Genomic_DNA"/>
</dbReference>
<feature type="transmembrane region" description="Helical" evidence="8">
    <location>
        <begin position="334"/>
        <end position="353"/>
    </location>
</feature>
<name>A0A1F5JKC2_9BACT</name>
<feature type="transmembrane region" description="Helical" evidence="8">
    <location>
        <begin position="122"/>
        <end position="141"/>
    </location>
</feature>
<feature type="transmembrane region" description="Helical" evidence="8">
    <location>
        <begin position="98"/>
        <end position="116"/>
    </location>
</feature>
<feature type="transmembrane region" description="Helical" evidence="8">
    <location>
        <begin position="189"/>
        <end position="213"/>
    </location>
</feature>
<protein>
    <recommendedName>
        <fullName evidence="9">Glycosyltransferase RgtA/B/C/D-like domain-containing protein</fullName>
    </recommendedName>
</protein>
<dbReference type="Proteomes" id="UP000177555">
    <property type="component" value="Unassembled WGS sequence"/>
</dbReference>
<evidence type="ECO:0000256" key="3">
    <source>
        <dbReference type="ARBA" id="ARBA00022676"/>
    </source>
</evidence>
<dbReference type="PANTHER" id="PTHR33908:SF11">
    <property type="entry name" value="MEMBRANE PROTEIN"/>
    <property type="match status" value="1"/>
</dbReference>
<dbReference type="PANTHER" id="PTHR33908">
    <property type="entry name" value="MANNOSYLTRANSFERASE YKCB-RELATED"/>
    <property type="match status" value="1"/>
</dbReference>
<evidence type="ECO:0000256" key="5">
    <source>
        <dbReference type="ARBA" id="ARBA00022692"/>
    </source>
</evidence>
<evidence type="ECO:0000256" key="4">
    <source>
        <dbReference type="ARBA" id="ARBA00022679"/>
    </source>
</evidence>
<evidence type="ECO:0000256" key="6">
    <source>
        <dbReference type="ARBA" id="ARBA00022989"/>
    </source>
</evidence>
<gene>
    <name evidence="10" type="ORF">A2867_03540</name>
</gene>
<keyword evidence="3" id="KW-0328">Glycosyltransferase</keyword>
<evidence type="ECO:0000313" key="10">
    <source>
        <dbReference type="EMBL" id="OGE29008.1"/>
    </source>
</evidence>